<evidence type="ECO:0000313" key="1">
    <source>
        <dbReference type="EMBL" id="DAD96421.1"/>
    </source>
</evidence>
<protein>
    <submittedName>
        <fullName evidence="1">Tail protein</fullName>
    </submittedName>
</protein>
<name>A0A8S5NNN3_9CAUD</name>
<sequence length="73" mass="7868">MKRYDYLEDTIWVVYPDGPVTYKAIEAMPAQGGTDTSDATAVSSDIRKPKTAYVATGKVTGTIEDYTGATSNL</sequence>
<organism evidence="1">
    <name type="scientific">Myoviridae sp. ctj3P51</name>
    <dbReference type="NCBI Taxonomy" id="2826687"/>
    <lineage>
        <taxon>Viruses</taxon>
        <taxon>Duplodnaviria</taxon>
        <taxon>Heunggongvirae</taxon>
        <taxon>Uroviricota</taxon>
        <taxon>Caudoviricetes</taxon>
    </lineage>
</organism>
<proteinExistence type="predicted"/>
<accession>A0A8S5NNN3</accession>
<dbReference type="EMBL" id="BK015217">
    <property type="protein sequence ID" value="DAD96421.1"/>
    <property type="molecule type" value="Genomic_DNA"/>
</dbReference>
<reference evidence="1" key="1">
    <citation type="journal article" date="2021" name="Proc. Natl. Acad. Sci. U.S.A.">
        <title>A Catalog of Tens of Thousands of Viruses from Human Metagenomes Reveals Hidden Associations with Chronic Diseases.</title>
        <authorList>
            <person name="Tisza M.J."/>
            <person name="Buck C.B."/>
        </authorList>
    </citation>
    <scope>NUCLEOTIDE SEQUENCE</scope>
    <source>
        <strain evidence="1">Ctj3P51</strain>
    </source>
</reference>